<dbReference type="EMBL" id="NDYN01000010">
    <property type="protein sequence ID" value="OUT06896.1"/>
    <property type="molecule type" value="Genomic_DNA"/>
</dbReference>
<reference evidence="2 3" key="1">
    <citation type="submission" date="2017-04" db="EMBL/GenBank/DDBJ databases">
        <title>Complete genome of Campylobacter concisus ATCC 33237T and draft genomes for an additional eight well characterized C. concisus strains.</title>
        <authorList>
            <person name="Cornelius A.J."/>
            <person name="Miller W.G."/>
            <person name="Lastovica A.J."/>
            <person name="On S.L."/>
            <person name="French N.P."/>
            <person name="Vandenberg O."/>
            <person name="Biggs P.J."/>
        </authorList>
    </citation>
    <scope>NUCLEOTIDE SEQUENCE [LARGE SCALE GENOMIC DNA]</scope>
    <source>
        <strain evidence="2 3">CCUG 19995</strain>
    </source>
</reference>
<dbReference type="EMBL" id="NDYN01000001">
    <property type="protein sequence ID" value="OUT08940.1"/>
    <property type="molecule type" value="Genomic_DNA"/>
</dbReference>
<protein>
    <submittedName>
        <fullName evidence="2">Uncharacterized protein</fullName>
    </submittedName>
</protein>
<evidence type="ECO:0000313" key="2">
    <source>
        <dbReference type="EMBL" id="OUT08940.1"/>
    </source>
</evidence>
<dbReference type="AlphaFoldDB" id="A0A1Y5MK31"/>
<organism evidence="2 3">
    <name type="scientific">Campylobacter concisus</name>
    <dbReference type="NCBI Taxonomy" id="199"/>
    <lineage>
        <taxon>Bacteria</taxon>
        <taxon>Pseudomonadati</taxon>
        <taxon>Campylobacterota</taxon>
        <taxon>Epsilonproteobacteria</taxon>
        <taxon>Campylobacterales</taxon>
        <taxon>Campylobacteraceae</taxon>
        <taxon>Campylobacter</taxon>
    </lineage>
</organism>
<dbReference type="RefSeq" id="WP_087582437.1">
    <property type="nucleotide sequence ID" value="NZ_NDYN01000001.1"/>
</dbReference>
<accession>A0A1Y5MK31</accession>
<evidence type="ECO:0000313" key="1">
    <source>
        <dbReference type="EMBL" id="OUT06896.1"/>
    </source>
</evidence>
<comment type="caution">
    <text evidence="2">The sequence shown here is derived from an EMBL/GenBank/DDBJ whole genome shotgun (WGS) entry which is preliminary data.</text>
</comment>
<dbReference type="Proteomes" id="UP000196317">
    <property type="component" value="Unassembled WGS sequence"/>
</dbReference>
<sequence>MEEQVLDELESVDNSYWVELDKALRRLLKSEDFKKVILEGYLKDKALSGVSLLGRGDVKKRGERPDVIEELVSVANLQQYLFTVIPSLAGSALAEENR</sequence>
<gene>
    <name evidence="2" type="ORF">B9N65_00965</name>
    <name evidence="1" type="ORF">B9N65_09960</name>
</gene>
<evidence type="ECO:0000313" key="3">
    <source>
        <dbReference type="Proteomes" id="UP000196317"/>
    </source>
</evidence>
<name>A0A1Y5MK31_9BACT</name>
<proteinExistence type="predicted"/>